<evidence type="ECO:0000313" key="1">
    <source>
        <dbReference type="EMBL" id="RMX41298.1"/>
    </source>
</evidence>
<accession>A0A3M6TJ43</accession>
<dbReference type="EMBL" id="RCHS01003508">
    <property type="protein sequence ID" value="RMX41298.1"/>
    <property type="molecule type" value="Genomic_DNA"/>
</dbReference>
<proteinExistence type="predicted"/>
<reference evidence="1 2" key="1">
    <citation type="journal article" date="2018" name="Sci. Rep.">
        <title>Comparative analysis of the Pocillopora damicornis genome highlights role of immune system in coral evolution.</title>
        <authorList>
            <person name="Cunning R."/>
            <person name="Bay R.A."/>
            <person name="Gillette P."/>
            <person name="Baker A.C."/>
            <person name="Traylor-Knowles N."/>
        </authorList>
    </citation>
    <scope>NUCLEOTIDE SEQUENCE [LARGE SCALE GENOMIC DNA]</scope>
    <source>
        <strain evidence="1">RSMAS</strain>
        <tissue evidence="1">Whole animal</tissue>
    </source>
</reference>
<comment type="caution">
    <text evidence="1">The sequence shown here is derived from an EMBL/GenBank/DDBJ whole genome shotgun (WGS) entry which is preliminary data.</text>
</comment>
<sequence>MPLHDNRVRKEKEGTVINNYQWTAVCGVPEITKRRSCTPQVLRDKRRRISRVAGHHDGSTYSTK</sequence>
<gene>
    <name evidence="1" type="ORF">pdam_00017749</name>
</gene>
<name>A0A3M6TJ43_POCDA</name>
<dbReference type="Proteomes" id="UP000275408">
    <property type="component" value="Unassembled WGS sequence"/>
</dbReference>
<protein>
    <submittedName>
        <fullName evidence="1">Uncharacterized protein</fullName>
    </submittedName>
</protein>
<keyword evidence="2" id="KW-1185">Reference proteome</keyword>
<organism evidence="1 2">
    <name type="scientific">Pocillopora damicornis</name>
    <name type="common">Cauliflower coral</name>
    <name type="synonym">Millepora damicornis</name>
    <dbReference type="NCBI Taxonomy" id="46731"/>
    <lineage>
        <taxon>Eukaryota</taxon>
        <taxon>Metazoa</taxon>
        <taxon>Cnidaria</taxon>
        <taxon>Anthozoa</taxon>
        <taxon>Hexacorallia</taxon>
        <taxon>Scleractinia</taxon>
        <taxon>Astrocoeniina</taxon>
        <taxon>Pocilloporidae</taxon>
        <taxon>Pocillopora</taxon>
    </lineage>
</organism>
<evidence type="ECO:0000313" key="2">
    <source>
        <dbReference type="Proteomes" id="UP000275408"/>
    </source>
</evidence>
<dbReference type="AlphaFoldDB" id="A0A3M6TJ43"/>